<dbReference type="AlphaFoldDB" id="A0A3B0KA19"/>
<organism evidence="6 7">
    <name type="scientific">Drosophila guanche</name>
    <name type="common">Fruit fly</name>
    <dbReference type="NCBI Taxonomy" id="7266"/>
    <lineage>
        <taxon>Eukaryota</taxon>
        <taxon>Metazoa</taxon>
        <taxon>Ecdysozoa</taxon>
        <taxon>Arthropoda</taxon>
        <taxon>Hexapoda</taxon>
        <taxon>Insecta</taxon>
        <taxon>Pterygota</taxon>
        <taxon>Neoptera</taxon>
        <taxon>Endopterygota</taxon>
        <taxon>Diptera</taxon>
        <taxon>Brachycera</taxon>
        <taxon>Muscomorpha</taxon>
        <taxon>Ephydroidea</taxon>
        <taxon>Drosophilidae</taxon>
        <taxon>Drosophila</taxon>
        <taxon>Sophophora</taxon>
    </lineage>
</organism>
<dbReference type="InterPro" id="IPR003021">
    <property type="entry name" value="Rad1_Rec1_Rad17"/>
</dbReference>
<dbReference type="GO" id="GO:0006281">
    <property type="term" value="P:DNA repair"/>
    <property type="evidence" value="ECO:0007669"/>
    <property type="project" value="UniProtKB-KW"/>
</dbReference>
<reference evidence="7" key="1">
    <citation type="submission" date="2018-01" db="EMBL/GenBank/DDBJ databases">
        <authorList>
            <person name="Alioto T."/>
            <person name="Alioto T."/>
        </authorList>
    </citation>
    <scope>NUCLEOTIDE SEQUENCE [LARGE SCALE GENOMIC DNA]</scope>
</reference>
<accession>A0A3B0KA19</accession>
<evidence type="ECO:0000256" key="4">
    <source>
        <dbReference type="ARBA" id="ARBA00023204"/>
    </source>
</evidence>
<keyword evidence="7" id="KW-1185">Reference proteome</keyword>
<keyword evidence="3" id="KW-0227">DNA damage</keyword>
<keyword evidence="4" id="KW-0234">DNA repair</keyword>
<dbReference type="PRINTS" id="PR01246">
    <property type="entry name" value="RAD1REPAIR"/>
</dbReference>
<dbReference type="GO" id="GO:0030896">
    <property type="term" value="C:checkpoint clamp complex"/>
    <property type="evidence" value="ECO:0007669"/>
    <property type="project" value="TreeGrafter"/>
</dbReference>
<dbReference type="OrthoDB" id="337581at2759"/>
<dbReference type="PANTHER" id="PTHR10870">
    <property type="entry name" value="CELL CYCLE CHECKPOINT PROTEIN RAD1"/>
    <property type="match status" value="1"/>
</dbReference>
<comment type="similarity">
    <text evidence="2">Belongs to the rad1 family.</text>
</comment>
<keyword evidence="5" id="KW-0539">Nucleus</keyword>
<dbReference type="SUPFAM" id="SSF55979">
    <property type="entry name" value="DNA clamp"/>
    <property type="match status" value="1"/>
</dbReference>
<dbReference type="STRING" id="7266.A0A3B0KA19"/>
<dbReference type="Pfam" id="PF02144">
    <property type="entry name" value="Rad1"/>
    <property type="match status" value="1"/>
</dbReference>
<dbReference type="InterPro" id="IPR003011">
    <property type="entry name" value="Cell_cycle_checkpoint_Rad1"/>
</dbReference>
<dbReference type="Gene3D" id="3.70.10.10">
    <property type="match status" value="1"/>
</dbReference>
<dbReference type="PRINTS" id="PR01245">
    <property type="entry name" value="RAD1REC1"/>
</dbReference>
<gene>
    <name evidence="6" type="ORF">DGUA_6G013639</name>
</gene>
<name>A0A3B0KA19_DROGU</name>
<evidence type="ECO:0000313" key="7">
    <source>
        <dbReference type="Proteomes" id="UP000268350"/>
    </source>
</evidence>
<comment type="subcellular location">
    <subcellularLocation>
        <location evidence="1">Nucleus</location>
    </subcellularLocation>
</comment>
<dbReference type="GO" id="GO:0000077">
    <property type="term" value="P:DNA damage checkpoint signaling"/>
    <property type="evidence" value="ECO:0007669"/>
    <property type="project" value="InterPro"/>
</dbReference>
<evidence type="ECO:0000313" key="6">
    <source>
        <dbReference type="EMBL" id="SPP81881.1"/>
    </source>
</evidence>
<evidence type="ECO:0000256" key="5">
    <source>
        <dbReference type="ARBA" id="ARBA00023242"/>
    </source>
</evidence>
<evidence type="ECO:0000256" key="1">
    <source>
        <dbReference type="ARBA" id="ARBA00004123"/>
    </source>
</evidence>
<dbReference type="OMA" id="IYTANET"/>
<evidence type="ECO:0000256" key="2">
    <source>
        <dbReference type="ARBA" id="ARBA00010991"/>
    </source>
</evidence>
<proteinExistence type="inferred from homology"/>
<sequence>MAVELENITNCFLPQLVEKVFEHYHDISNICSLTKEDREQLFCDLSGLLGKELVERSLRLLDEYSFTYYYSKNNRKQCLVELHKGTTYFRVIPGNNYCKCDFFQSCVLQLPSGILYHDLPSGITTTPVGWSEASKFSYTCPHVLALKLHQLLLNPAGPPSTKTRMDSQSYSDYKFVGRVDHVKTFNTAIKSICFNDYAVLHISDEGLRITVEQGRSIQATLFMPPGAFTEFHVQDFQSFGLKLNDLSECLNLFGSADCSIRMMYKDQGECLYLILYPYDDEDVSTECAIKTMDCEEPIDHDMNLKGPDLNVIFARGPNLYKIFHELDKSAEEFEFITSPDSPYFKITTVGVLQAVFSVEVAKTSSMMMMFNCRQTVKARYKSQQIRLTNKAMQAATKVAIKTNSIGLLELHLVIQGEGQEEIFVQFYVIPLLNSVD</sequence>
<dbReference type="PANTHER" id="PTHR10870:SF0">
    <property type="entry name" value="CELL CYCLE CHECKPOINT PROTEIN RAD1"/>
    <property type="match status" value="1"/>
</dbReference>
<dbReference type="EMBL" id="OUUW01000006">
    <property type="protein sequence ID" value="SPP81881.1"/>
    <property type="molecule type" value="Genomic_DNA"/>
</dbReference>
<protein>
    <submittedName>
        <fullName evidence="6">Blast:Cell cycle checkpoint protein RAD1</fullName>
    </submittedName>
</protein>
<dbReference type="Proteomes" id="UP000268350">
    <property type="component" value="Unassembled WGS sequence"/>
</dbReference>
<dbReference type="InterPro" id="IPR046938">
    <property type="entry name" value="DNA_clamp_sf"/>
</dbReference>
<evidence type="ECO:0000256" key="3">
    <source>
        <dbReference type="ARBA" id="ARBA00022763"/>
    </source>
</evidence>
<dbReference type="CDD" id="cd00577">
    <property type="entry name" value="PCNA"/>
    <property type="match status" value="1"/>
</dbReference>